<reference evidence="3 4" key="2">
    <citation type="journal article" date="2008" name="Nature">
        <title>The Phaeodactylum genome reveals the evolutionary history of diatom genomes.</title>
        <authorList>
            <person name="Bowler C."/>
            <person name="Allen A.E."/>
            <person name="Badger J.H."/>
            <person name="Grimwood J."/>
            <person name="Jabbari K."/>
            <person name="Kuo A."/>
            <person name="Maheswari U."/>
            <person name="Martens C."/>
            <person name="Maumus F."/>
            <person name="Otillar R.P."/>
            <person name="Rayko E."/>
            <person name="Salamov A."/>
            <person name="Vandepoele K."/>
            <person name="Beszteri B."/>
            <person name="Gruber A."/>
            <person name="Heijde M."/>
            <person name="Katinka M."/>
            <person name="Mock T."/>
            <person name="Valentin K."/>
            <person name="Verret F."/>
            <person name="Berges J.A."/>
            <person name="Brownlee C."/>
            <person name="Cadoret J.P."/>
            <person name="Chiovitti A."/>
            <person name="Choi C.J."/>
            <person name="Coesel S."/>
            <person name="De Martino A."/>
            <person name="Detter J.C."/>
            <person name="Durkin C."/>
            <person name="Falciatore A."/>
            <person name="Fournet J."/>
            <person name="Haruta M."/>
            <person name="Huysman M.J."/>
            <person name="Jenkins B.D."/>
            <person name="Jiroutova K."/>
            <person name="Jorgensen R.E."/>
            <person name="Joubert Y."/>
            <person name="Kaplan A."/>
            <person name="Kroger N."/>
            <person name="Kroth P.G."/>
            <person name="La Roche J."/>
            <person name="Lindquist E."/>
            <person name="Lommer M."/>
            <person name="Martin-Jezequel V."/>
            <person name="Lopez P.J."/>
            <person name="Lucas S."/>
            <person name="Mangogna M."/>
            <person name="McGinnis K."/>
            <person name="Medlin L.K."/>
            <person name="Montsant A."/>
            <person name="Oudot-Le Secq M.P."/>
            <person name="Napoli C."/>
            <person name="Obornik M."/>
            <person name="Parker M.S."/>
            <person name="Petit J.L."/>
            <person name="Porcel B.M."/>
            <person name="Poulsen N."/>
            <person name="Robison M."/>
            <person name="Rychlewski L."/>
            <person name="Rynearson T.A."/>
            <person name="Schmutz J."/>
            <person name="Shapiro H."/>
            <person name="Siaut M."/>
            <person name="Stanley M."/>
            <person name="Sussman M.R."/>
            <person name="Taylor A.R."/>
            <person name="Vardi A."/>
            <person name="von Dassow P."/>
            <person name="Vyverman W."/>
            <person name="Willis A."/>
            <person name="Wyrwicz L.S."/>
            <person name="Rokhsar D.S."/>
            <person name="Weissenbach J."/>
            <person name="Armbrust E.V."/>
            <person name="Green B.R."/>
            <person name="Van de Peer Y."/>
            <person name="Grigoriev I.V."/>
        </authorList>
    </citation>
    <scope>NUCLEOTIDE SEQUENCE [LARGE SCALE GENOMIC DNA]</scope>
    <source>
        <strain evidence="3 4">CCMP1335</strain>
    </source>
</reference>
<evidence type="ECO:0000313" key="3">
    <source>
        <dbReference type="EMBL" id="EED87602.1"/>
    </source>
</evidence>
<dbReference type="PaxDb" id="35128-Thaps11710"/>
<keyword evidence="4" id="KW-1185">Reference proteome</keyword>
<accession>B8CFB9</accession>
<feature type="region of interest" description="Disordered" evidence="1">
    <location>
        <begin position="1"/>
        <end position="36"/>
    </location>
</feature>
<dbReference type="OMA" id="EIAYPRT"/>
<reference evidence="3 4" key="1">
    <citation type="journal article" date="2004" name="Science">
        <title>The genome of the diatom Thalassiosira pseudonana: ecology, evolution, and metabolism.</title>
        <authorList>
            <person name="Armbrust E.V."/>
            <person name="Berges J.A."/>
            <person name="Bowler C."/>
            <person name="Green B.R."/>
            <person name="Martinez D."/>
            <person name="Putnam N.H."/>
            <person name="Zhou S."/>
            <person name="Allen A.E."/>
            <person name="Apt K.E."/>
            <person name="Bechner M."/>
            <person name="Brzezinski M.A."/>
            <person name="Chaal B.K."/>
            <person name="Chiovitti A."/>
            <person name="Davis A.K."/>
            <person name="Demarest M.S."/>
            <person name="Detter J.C."/>
            <person name="Glavina T."/>
            <person name="Goodstein D."/>
            <person name="Hadi M.Z."/>
            <person name="Hellsten U."/>
            <person name="Hildebrand M."/>
            <person name="Jenkins B.D."/>
            <person name="Jurka J."/>
            <person name="Kapitonov V.V."/>
            <person name="Kroger N."/>
            <person name="Lau W.W."/>
            <person name="Lane T.W."/>
            <person name="Larimer F.W."/>
            <person name="Lippmeier J.C."/>
            <person name="Lucas S."/>
            <person name="Medina M."/>
            <person name="Montsant A."/>
            <person name="Obornik M."/>
            <person name="Parker M.S."/>
            <person name="Palenik B."/>
            <person name="Pazour G.J."/>
            <person name="Richardson P.M."/>
            <person name="Rynearson T.A."/>
            <person name="Saito M.A."/>
            <person name="Schwartz D.C."/>
            <person name="Thamatrakoln K."/>
            <person name="Valentin K."/>
            <person name="Vardi A."/>
            <person name="Wilkerson F.P."/>
            <person name="Rokhsar D.S."/>
        </authorList>
    </citation>
    <scope>NUCLEOTIDE SEQUENCE [LARGE SCALE GENOMIC DNA]</scope>
    <source>
        <strain evidence="3 4">CCMP1335</strain>
    </source>
</reference>
<keyword evidence="2" id="KW-0812">Transmembrane</keyword>
<sequence>MAASIPTNSTMSTASSSSTSNNSSPSSIKQQLQSIHRKSTLPAPEQTLSRLLVPKFASRAYHLPGNNARQDWIQYMLNNHPVLGICCSHRLHPLKTTQRVIILLGSFACGIAITNILYLWFLTSGKDDEEEVFAMNFSVNNDDSKTYSVSRGLLTLLTVGSASHAVFDRFIWTLSACGICRAGGRFESHATNRNGCCSDLGKYLVILLVLGVVVVATLVVVIRATVEEGNGGDDLPVFHNMTINFSEILQLHKEEFNDWSFVKGYALEFVVSLFLYYPLFESVLFSGVLGCSTLPVLGGRPREIAKERKAQSRELGIHNSSALPV</sequence>
<dbReference type="RefSeq" id="XP_002294822.1">
    <property type="nucleotide sequence ID" value="XM_002294786.1"/>
</dbReference>
<feature type="transmembrane region" description="Helical" evidence="2">
    <location>
        <begin position="203"/>
        <end position="226"/>
    </location>
</feature>
<dbReference type="GeneID" id="7442793"/>
<dbReference type="eggNOG" id="ENOG502SP0R">
    <property type="taxonomic scope" value="Eukaryota"/>
</dbReference>
<dbReference type="AlphaFoldDB" id="B8CFB9"/>
<evidence type="ECO:0000313" key="4">
    <source>
        <dbReference type="Proteomes" id="UP000001449"/>
    </source>
</evidence>
<organism evidence="3 4">
    <name type="scientific">Thalassiosira pseudonana</name>
    <name type="common">Marine diatom</name>
    <name type="synonym">Cyclotella nana</name>
    <dbReference type="NCBI Taxonomy" id="35128"/>
    <lineage>
        <taxon>Eukaryota</taxon>
        <taxon>Sar</taxon>
        <taxon>Stramenopiles</taxon>
        <taxon>Ochrophyta</taxon>
        <taxon>Bacillariophyta</taxon>
        <taxon>Coscinodiscophyceae</taxon>
        <taxon>Thalassiosirophycidae</taxon>
        <taxon>Thalassiosirales</taxon>
        <taxon>Thalassiosiraceae</taxon>
        <taxon>Thalassiosira</taxon>
    </lineage>
</organism>
<gene>
    <name evidence="3" type="ORF">THAPSDRAFT_11710</name>
</gene>
<proteinExistence type="predicted"/>
<evidence type="ECO:0000256" key="2">
    <source>
        <dbReference type="SAM" id="Phobius"/>
    </source>
</evidence>
<dbReference type="Proteomes" id="UP000001449">
    <property type="component" value="Chromosome 22"/>
</dbReference>
<feature type="compositionally biased region" description="Low complexity" evidence="1">
    <location>
        <begin position="7"/>
        <end position="27"/>
    </location>
</feature>
<dbReference type="HOGENOM" id="CLU_065914_0_0_1"/>
<keyword evidence="2" id="KW-1133">Transmembrane helix</keyword>
<feature type="transmembrane region" description="Helical" evidence="2">
    <location>
        <begin position="275"/>
        <end position="298"/>
    </location>
</feature>
<protein>
    <submittedName>
        <fullName evidence="3">Uncharacterized protein</fullName>
    </submittedName>
</protein>
<keyword evidence="2" id="KW-0472">Membrane</keyword>
<evidence type="ECO:0000256" key="1">
    <source>
        <dbReference type="SAM" id="MobiDB-lite"/>
    </source>
</evidence>
<dbReference type="EMBL" id="CM000653">
    <property type="protein sequence ID" value="EED87602.1"/>
    <property type="molecule type" value="Genomic_DNA"/>
</dbReference>
<name>B8CFB9_THAPS</name>
<dbReference type="KEGG" id="tps:THAPSDRAFT_11710"/>
<feature type="transmembrane region" description="Helical" evidence="2">
    <location>
        <begin position="100"/>
        <end position="121"/>
    </location>
</feature>
<dbReference type="InParanoid" id="B8CFB9"/>